<sequence length="116" mass="13088">MRPANRFDNRSCMRKHSGETSTVTEKVAATANRCIDVALANIKLLDLAETSRNMRCSIITEIIATKIKLLHLYNNMRCTDIAPANIKLLDLAETSRNMRCSIITEYIATKIKPLHL</sequence>
<comment type="caution">
    <text evidence="1">The sequence shown here is derived from an EMBL/GenBank/DDBJ whole genome shotgun (WGS) entry which is preliminary data.</text>
</comment>
<gene>
    <name evidence="1" type="ORF">CVLEPA_LOCUS20534</name>
</gene>
<dbReference type="EMBL" id="CAWYQH010000108">
    <property type="protein sequence ID" value="CAK8688532.1"/>
    <property type="molecule type" value="Genomic_DNA"/>
</dbReference>
<evidence type="ECO:0000313" key="1">
    <source>
        <dbReference type="EMBL" id="CAK8688532.1"/>
    </source>
</evidence>
<reference evidence="1 2" key="1">
    <citation type="submission" date="2024-02" db="EMBL/GenBank/DDBJ databases">
        <authorList>
            <person name="Daric V."/>
            <person name="Darras S."/>
        </authorList>
    </citation>
    <scope>NUCLEOTIDE SEQUENCE [LARGE SCALE GENOMIC DNA]</scope>
</reference>
<organism evidence="1 2">
    <name type="scientific">Clavelina lepadiformis</name>
    <name type="common">Light-bulb sea squirt</name>
    <name type="synonym">Ascidia lepadiformis</name>
    <dbReference type="NCBI Taxonomy" id="159417"/>
    <lineage>
        <taxon>Eukaryota</taxon>
        <taxon>Metazoa</taxon>
        <taxon>Chordata</taxon>
        <taxon>Tunicata</taxon>
        <taxon>Ascidiacea</taxon>
        <taxon>Aplousobranchia</taxon>
        <taxon>Clavelinidae</taxon>
        <taxon>Clavelina</taxon>
    </lineage>
</organism>
<proteinExistence type="predicted"/>
<dbReference type="Proteomes" id="UP001642483">
    <property type="component" value="Unassembled WGS sequence"/>
</dbReference>
<evidence type="ECO:0000313" key="2">
    <source>
        <dbReference type="Proteomes" id="UP001642483"/>
    </source>
</evidence>
<name>A0ABP0G9R4_CLALP</name>
<keyword evidence="2" id="KW-1185">Reference proteome</keyword>
<accession>A0ABP0G9R4</accession>
<protein>
    <submittedName>
        <fullName evidence="1">Uncharacterized protein</fullName>
    </submittedName>
</protein>